<reference evidence="2 3" key="1">
    <citation type="submission" date="2018-03" db="EMBL/GenBank/DDBJ databases">
        <title>Ahniella affigens gen. nov., sp. nov., a gammaproteobacterium isolated from sandy soil near a stream.</title>
        <authorList>
            <person name="Ko Y."/>
            <person name="Kim J.-H."/>
        </authorList>
    </citation>
    <scope>NUCLEOTIDE SEQUENCE [LARGE SCALE GENOMIC DNA]</scope>
    <source>
        <strain evidence="2 3">D13</strain>
    </source>
</reference>
<dbReference type="OrthoDB" id="8451859at2"/>
<sequence>MHTIDTVQAIYAAFGRGDVDFILSQLSDDIEWEYDAPDSDVPWLQPRRGKDGAQRFFQELGNTMDIQSFQVTRILGDAQLAVGLVDIAFVVKRTGKRVQERDEVHLWHFDANGKVSRFRHRIDTLTQSRACSP</sequence>
<proteinExistence type="predicted"/>
<dbReference type="EMBL" id="CP027860">
    <property type="protein sequence ID" value="AVP95985.1"/>
    <property type="molecule type" value="Genomic_DNA"/>
</dbReference>
<dbReference type="RefSeq" id="WP_106889914.1">
    <property type="nucleotide sequence ID" value="NZ_CP027860.1"/>
</dbReference>
<dbReference type="InterPro" id="IPR032710">
    <property type="entry name" value="NTF2-like_dom_sf"/>
</dbReference>
<dbReference type="PANTHER" id="PTHR41252">
    <property type="entry name" value="BLR2505 PROTEIN"/>
    <property type="match status" value="1"/>
</dbReference>
<dbReference type="InterPro" id="IPR037401">
    <property type="entry name" value="SnoaL-like"/>
</dbReference>
<evidence type="ECO:0000259" key="1">
    <source>
        <dbReference type="Pfam" id="PF12680"/>
    </source>
</evidence>
<dbReference type="PANTHER" id="PTHR41252:SF1">
    <property type="entry name" value="BLR2505 PROTEIN"/>
    <property type="match status" value="1"/>
</dbReference>
<name>A0A2P1PMC1_9GAMM</name>
<gene>
    <name evidence="2" type="ORF">C7S18_01715</name>
</gene>
<evidence type="ECO:0000313" key="3">
    <source>
        <dbReference type="Proteomes" id="UP000241074"/>
    </source>
</evidence>
<feature type="domain" description="SnoaL-like" evidence="1">
    <location>
        <begin position="7"/>
        <end position="117"/>
    </location>
</feature>
<reference evidence="2 3" key="2">
    <citation type="submission" date="2018-03" db="EMBL/GenBank/DDBJ databases">
        <authorList>
            <person name="Keele B.F."/>
        </authorList>
    </citation>
    <scope>NUCLEOTIDE SEQUENCE [LARGE SCALE GENOMIC DNA]</scope>
    <source>
        <strain evidence="2 3">D13</strain>
    </source>
</reference>
<evidence type="ECO:0000313" key="2">
    <source>
        <dbReference type="EMBL" id="AVP95985.1"/>
    </source>
</evidence>
<dbReference type="Proteomes" id="UP000241074">
    <property type="component" value="Chromosome"/>
</dbReference>
<organism evidence="2 3">
    <name type="scientific">Ahniella affigens</name>
    <dbReference type="NCBI Taxonomy" id="2021234"/>
    <lineage>
        <taxon>Bacteria</taxon>
        <taxon>Pseudomonadati</taxon>
        <taxon>Pseudomonadota</taxon>
        <taxon>Gammaproteobacteria</taxon>
        <taxon>Lysobacterales</taxon>
        <taxon>Rhodanobacteraceae</taxon>
        <taxon>Ahniella</taxon>
    </lineage>
</organism>
<keyword evidence="3" id="KW-1185">Reference proteome</keyword>
<dbReference type="SUPFAM" id="SSF54427">
    <property type="entry name" value="NTF2-like"/>
    <property type="match status" value="1"/>
</dbReference>
<dbReference type="Pfam" id="PF12680">
    <property type="entry name" value="SnoaL_2"/>
    <property type="match status" value="1"/>
</dbReference>
<dbReference type="KEGG" id="xba:C7S18_01715"/>
<dbReference type="Gene3D" id="3.10.450.50">
    <property type="match status" value="1"/>
</dbReference>
<protein>
    <recommendedName>
        <fullName evidence="1">SnoaL-like domain-containing protein</fullName>
    </recommendedName>
</protein>
<dbReference type="AlphaFoldDB" id="A0A2P1PMC1"/>
<accession>A0A2P1PMC1</accession>